<keyword evidence="2" id="KW-0408">Iron</keyword>
<name>A0AB40CMW0_DIOCR</name>
<gene>
    <name evidence="5" type="primary">LOC120278674</name>
</gene>
<keyword evidence="4" id="KW-1185">Reference proteome</keyword>
<evidence type="ECO:0000313" key="5">
    <source>
        <dbReference type="RefSeq" id="XP_039141338.1"/>
    </source>
</evidence>
<dbReference type="InterPro" id="IPR050295">
    <property type="entry name" value="Plant_2OG-oxidoreductases"/>
</dbReference>
<dbReference type="GO" id="GO:0046872">
    <property type="term" value="F:metal ion binding"/>
    <property type="evidence" value="ECO:0007669"/>
    <property type="project" value="UniProtKB-KW"/>
</dbReference>
<dbReference type="InterPro" id="IPR044861">
    <property type="entry name" value="IPNS-like_FE2OG_OXY"/>
</dbReference>
<dbReference type="InterPro" id="IPR027443">
    <property type="entry name" value="IPNS-like_sf"/>
</dbReference>
<sequence length="143" mass="16468">MKLWPQNPPTFTDALDQYTEEIQRVANIMFESIGKSLKLDKLSDNFKDFQQSIRINYYPPCPHASNVIMSNGKYKSLEHRAVVISEQERFSIGTFHGPRADAQIGPLPAETPGKSEPVYYRYNHQNSHVSFSLFLVLSREIFD</sequence>
<dbReference type="Proteomes" id="UP001515500">
    <property type="component" value="Chromosome 16"/>
</dbReference>
<proteinExistence type="predicted"/>
<dbReference type="PANTHER" id="PTHR47991">
    <property type="entry name" value="OXOGLUTARATE/IRON-DEPENDENT DIOXYGENASE"/>
    <property type="match status" value="1"/>
</dbReference>
<evidence type="ECO:0000313" key="4">
    <source>
        <dbReference type="Proteomes" id="UP001515500"/>
    </source>
</evidence>
<protein>
    <submittedName>
        <fullName evidence="5">Codeine O-demethylase-like</fullName>
    </submittedName>
</protein>
<reference evidence="5" key="1">
    <citation type="submission" date="2025-08" db="UniProtKB">
        <authorList>
            <consortium name="RefSeq"/>
        </authorList>
    </citation>
    <scope>IDENTIFICATION</scope>
</reference>
<accession>A0AB40CMW0</accession>
<dbReference type="AlphaFoldDB" id="A0AB40CMW0"/>
<dbReference type="GeneID" id="120278674"/>
<dbReference type="Pfam" id="PF03171">
    <property type="entry name" value="2OG-FeII_Oxy"/>
    <property type="match status" value="1"/>
</dbReference>
<organism evidence="4 5">
    <name type="scientific">Dioscorea cayennensis subsp. rotundata</name>
    <name type="common">White Guinea yam</name>
    <name type="synonym">Dioscorea rotundata</name>
    <dbReference type="NCBI Taxonomy" id="55577"/>
    <lineage>
        <taxon>Eukaryota</taxon>
        <taxon>Viridiplantae</taxon>
        <taxon>Streptophyta</taxon>
        <taxon>Embryophyta</taxon>
        <taxon>Tracheophyta</taxon>
        <taxon>Spermatophyta</taxon>
        <taxon>Magnoliopsida</taxon>
        <taxon>Liliopsida</taxon>
        <taxon>Dioscoreales</taxon>
        <taxon>Dioscoreaceae</taxon>
        <taxon>Dioscorea</taxon>
    </lineage>
</organism>
<dbReference type="Gene3D" id="2.60.120.330">
    <property type="entry name" value="B-lactam Antibiotic, Isopenicillin N Synthase, Chain"/>
    <property type="match status" value="2"/>
</dbReference>
<dbReference type="RefSeq" id="XP_039141338.1">
    <property type="nucleotide sequence ID" value="XM_039285404.1"/>
</dbReference>
<feature type="domain" description="Isopenicillin N synthase-like Fe(2+) 2OG dioxygenase" evidence="3">
    <location>
        <begin position="68"/>
        <end position="98"/>
    </location>
</feature>
<evidence type="ECO:0000256" key="2">
    <source>
        <dbReference type="ARBA" id="ARBA00023004"/>
    </source>
</evidence>
<keyword evidence="1" id="KW-0479">Metal-binding</keyword>
<dbReference type="SUPFAM" id="SSF51197">
    <property type="entry name" value="Clavaminate synthase-like"/>
    <property type="match status" value="1"/>
</dbReference>
<evidence type="ECO:0000259" key="3">
    <source>
        <dbReference type="Pfam" id="PF03171"/>
    </source>
</evidence>
<evidence type="ECO:0000256" key="1">
    <source>
        <dbReference type="ARBA" id="ARBA00022723"/>
    </source>
</evidence>